<dbReference type="NCBIfam" id="TIGR00049">
    <property type="entry name" value="iron-sulfur cluster assembly accessory protein"/>
    <property type="match status" value="1"/>
</dbReference>
<evidence type="ECO:0000313" key="6">
    <source>
        <dbReference type="EMBL" id="PKS10902.1"/>
    </source>
</evidence>
<dbReference type="SUPFAM" id="SSF89360">
    <property type="entry name" value="HesB-like domain"/>
    <property type="match status" value="1"/>
</dbReference>
<dbReference type="AlphaFoldDB" id="A0A2N3NEW3"/>
<dbReference type="STRING" id="41688.A0A2N3NEW3"/>
<dbReference type="PANTHER" id="PTHR10072">
    <property type="entry name" value="IRON-SULFUR CLUSTER ASSEMBLY PROTEIN"/>
    <property type="match status" value="1"/>
</dbReference>
<dbReference type="VEuPathDB" id="FungiDB:jhhlp_002660"/>
<gene>
    <name evidence="6" type="ORF">jhhlp_002660</name>
</gene>
<evidence type="ECO:0000313" key="7">
    <source>
        <dbReference type="Proteomes" id="UP000233524"/>
    </source>
</evidence>
<evidence type="ECO:0000256" key="1">
    <source>
        <dbReference type="ARBA" id="ARBA00006718"/>
    </source>
</evidence>
<dbReference type="EMBL" id="NLAX01000008">
    <property type="protein sequence ID" value="PKS10902.1"/>
    <property type="molecule type" value="Genomic_DNA"/>
</dbReference>
<dbReference type="GO" id="GO:0016226">
    <property type="term" value="P:iron-sulfur cluster assembly"/>
    <property type="evidence" value="ECO:0007669"/>
    <property type="project" value="InterPro"/>
</dbReference>
<accession>A0A2N3NEW3</accession>
<protein>
    <recommendedName>
        <fullName evidence="3">Iron-sulfur assembly protein 1</fullName>
    </recommendedName>
</protein>
<dbReference type="Proteomes" id="UP000233524">
    <property type="component" value="Unassembled WGS sequence"/>
</dbReference>
<dbReference type="Gene3D" id="2.60.300.12">
    <property type="entry name" value="HesB-like domain"/>
    <property type="match status" value="1"/>
</dbReference>
<comment type="function">
    <text evidence="2">Involved in the assembly of mitochondrial and cytoplasmic iron-sulfur proteins. Probably involved in the binding of an intermediate of Fe/S cluster assembly.</text>
</comment>
<reference evidence="6 7" key="1">
    <citation type="journal article" date="2017" name="G3 (Bethesda)">
        <title>First Draft Genome Sequence of the Pathogenic Fungus Lomentospora prolificans (Formerly Scedosporium prolificans).</title>
        <authorList>
            <person name="Luo R."/>
            <person name="Zimin A."/>
            <person name="Workman R."/>
            <person name="Fan Y."/>
            <person name="Pertea G."/>
            <person name="Grossman N."/>
            <person name="Wear M.P."/>
            <person name="Jia B."/>
            <person name="Miller H."/>
            <person name="Casadevall A."/>
            <person name="Timp W."/>
            <person name="Zhang S.X."/>
            <person name="Salzberg S.L."/>
        </authorList>
    </citation>
    <scope>NUCLEOTIDE SEQUENCE [LARGE SCALE GENOMIC DNA]</scope>
    <source>
        <strain evidence="6 7">JHH-5317</strain>
    </source>
</reference>
<keyword evidence="7" id="KW-1185">Reference proteome</keyword>
<evidence type="ECO:0000256" key="4">
    <source>
        <dbReference type="SAM" id="MobiDB-lite"/>
    </source>
</evidence>
<dbReference type="InterPro" id="IPR050322">
    <property type="entry name" value="Fe-S_cluster_asmbl/transfer"/>
</dbReference>
<feature type="domain" description="Core" evidence="5">
    <location>
        <begin position="142"/>
        <end position="241"/>
    </location>
</feature>
<dbReference type="GO" id="GO:0005739">
    <property type="term" value="C:mitochondrion"/>
    <property type="evidence" value="ECO:0007669"/>
    <property type="project" value="TreeGrafter"/>
</dbReference>
<evidence type="ECO:0000259" key="5">
    <source>
        <dbReference type="Pfam" id="PF01521"/>
    </source>
</evidence>
<dbReference type="PROSITE" id="PS01152">
    <property type="entry name" value="HESB"/>
    <property type="match status" value="1"/>
</dbReference>
<comment type="similarity">
    <text evidence="1">Belongs to the HesB/IscA family.</text>
</comment>
<dbReference type="InterPro" id="IPR017870">
    <property type="entry name" value="FeS_cluster_insertion_CS"/>
</dbReference>
<dbReference type="InterPro" id="IPR035903">
    <property type="entry name" value="HesB-like_dom_sf"/>
</dbReference>
<feature type="compositionally biased region" description="Basic residues" evidence="4">
    <location>
        <begin position="126"/>
        <end position="136"/>
    </location>
</feature>
<dbReference type="Pfam" id="PF01521">
    <property type="entry name" value="Fe-S_biosyn"/>
    <property type="match status" value="1"/>
</dbReference>
<proteinExistence type="inferred from homology"/>
<dbReference type="FunCoup" id="A0A2N3NEW3">
    <property type="interactions" value="155"/>
</dbReference>
<dbReference type="GO" id="GO:0051537">
    <property type="term" value="F:2 iron, 2 sulfur cluster binding"/>
    <property type="evidence" value="ECO:0007669"/>
    <property type="project" value="TreeGrafter"/>
</dbReference>
<evidence type="ECO:0000256" key="2">
    <source>
        <dbReference type="ARBA" id="ARBA00054873"/>
    </source>
</evidence>
<dbReference type="PANTHER" id="PTHR10072:SF41">
    <property type="entry name" value="IRON-SULFUR CLUSTER ASSEMBLY 1 HOMOLOG, MITOCHONDRIAL"/>
    <property type="match status" value="1"/>
</dbReference>
<organism evidence="6 7">
    <name type="scientific">Lomentospora prolificans</name>
    <dbReference type="NCBI Taxonomy" id="41688"/>
    <lineage>
        <taxon>Eukaryota</taxon>
        <taxon>Fungi</taxon>
        <taxon>Dikarya</taxon>
        <taxon>Ascomycota</taxon>
        <taxon>Pezizomycotina</taxon>
        <taxon>Sordariomycetes</taxon>
        <taxon>Hypocreomycetidae</taxon>
        <taxon>Microascales</taxon>
        <taxon>Microascaceae</taxon>
        <taxon>Lomentospora</taxon>
    </lineage>
</organism>
<dbReference type="InterPro" id="IPR000361">
    <property type="entry name" value="ATAP_core_dom"/>
</dbReference>
<feature type="region of interest" description="Disordered" evidence="4">
    <location>
        <begin position="61"/>
        <end position="136"/>
    </location>
</feature>
<comment type="caution">
    <text evidence="6">The sequence shown here is derived from an EMBL/GenBank/DDBJ whole genome shotgun (WGS) entry which is preliminary data.</text>
</comment>
<dbReference type="OrthoDB" id="333486at2759"/>
<evidence type="ECO:0000256" key="3">
    <source>
        <dbReference type="ARBA" id="ARBA00071673"/>
    </source>
</evidence>
<feature type="compositionally biased region" description="Low complexity" evidence="4">
    <location>
        <begin position="103"/>
        <end position="119"/>
    </location>
</feature>
<dbReference type="InterPro" id="IPR016092">
    <property type="entry name" value="ATAP"/>
</dbReference>
<dbReference type="InParanoid" id="A0A2N3NEW3"/>
<dbReference type="FunFam" id="2.60.300.12:FF:000001">
    <property type="entry name" value="Iron-binding protein IscA"/>
    <property type="match status" value="1"/>
</dbReference>
<sequence length="245" mass="26874">MLARQTLTRTAVQSTRLLLRLPATQAGKRFIVESRTSTPSPAAYDIPAAWYSSSAAEATITPKSHPQAYPLRQPAAATPTPQEREAAASHNAQVPTPTPAVETPSQQSPAPSQTQQKAATEPKSQQKPRRTFRALRPRKAAMTLSADAVRELRRLLDLPEPKLIKVGVKQKGCSGLAYNLEYVDKPSALDEVVEQDGVKLVIDNRALMSVIGSEMHWQEDMLSKKFVFRNPNIKQSCGCGESFMV</sequence>
<name>A0A2N3NEW3_9PEZI</name>